<dbReference type="GO" id="GO:0032993">
    <property type="term" value="C:protein-DNA complex"/>
    <property type="evidence" value="ECO:0007669"/>
    <property type="project" value="TreeGrafter"/>
</dbReference>
<dbReference type="CDD" id="cd00383">
    <property type="entry name" value="trans_reg_C"/>
    <property type="match status" value="1"/>
</dbReference>
<sequence>MRIMLVEDNELLAQGICLNLAKMGMQVDHLSSYQQALVGIKNETFSAIVLDLGLPDGNGKELLKTWRSQGVSIPTIVLTANTDFDTKLECLDVGADDYLGKPFDVRELAARIRAIVRRQYGLDHNSLNIGALSIDLNTREVIFRDQNVPLSRREFQLLLELAQSAGRVLTRNQLEQLTYGWDEVGSNSIEVHIHHLRKKLANELIKTVRGIGYTLTELN</sequence>
<dbReference type="InterPro" id="IPR039420">
    <property type="entry name" value="WalR-like"/>
</dbReference>
<evidence type="ECO:0000313" key="12">
    <source>
        <dbReference type="EMBL" id="MDG5899408.1"/>
    </source>
</evidence>
<dbReference type="GO" id="GO:0000976">
    <property type="term" value="F:transcription cis-regulatory region binding"/>
    <property type="evidence" value="ECO:0007669"/>
    <property type="project" value="TreeGrafter"/>
</dbReference>
<organism evidence="14 16">
    <name type="scientific">Shewanella xiamenensis</name>
    <dbReference type="NCBI Taxonomy" id="332186"/>
    <lineage>
        <taxon>Bacteria</taxon>
        <taxon>Pseudomonadati</taxon>
        <taxon>Pseudomonadota</taxon>
        <taxon>Gammaproteobacteria</taxon>
        <taxon>Alteromonadales</taxon>
        <taxon>Shewanellaceae</taxon>
        <taxon>Shewanella</taxon>
    </lineage>
</organism>
<dbReference type="Pfam" id="PF00072">
    <property type="entry name" value="Response_reg"/>
    <property type="match status" value="1"/>
</dbReference>
<dbReference type="EMBL" id="JASGOQ010000001">
    <property type="protein sequence ID" value="MDV5390052.1"/>
    <property type="molecule type" value="Genomic_DNA"/>
</dbReference>
<reference evidence="13 15" key="3">
    <citation type="submission" date="2022-09" db="EMBL/GenBank/DDBJ databases">
        <title>The outer-membrane cytochrome OmcA is essential for infection of Shewanella oneidensis by a zebrafish-associated bacteriophage.</title>
        <authorList>
            <person name="Grenfell A.W."/>
            <person name="Intile P."/>
            <person name="Mcfarlane J."/>
            <person name="Leung D."/>
            <person name="Abdalla K."/>
            <person name="Wold M."/>
            <person name="Kees E."/>
            <person name="Gralnick J."/>
        </authorList>
    </citation>
    <scope>NUCLEOTIDE SEQUENCE [LARGE SCALE GENOMIC DNA]</scope>
    <source>
        <strain evidence="13 15">NF-5</strain>
    </source>
</reference>
<evidence type="ECO:0000313" key="14">
    <source>
        <dbReference type="EMBL" id="MDV5390052.1"/>
    </source>
</evidence>
<gene>
    <name evidence="12" type="ORF">E2650_05715</name>
    <name evidence="13" type="ORF">ODY93_04195</name>
    <name evidence="14" type="ORF">QM089_07215</name>
</gene>
<feature type="domain" description="Response regulatory" evidence="10">
    <location>
        <begin position="2"/>
        <end position="116"/>
    </location>
</feature>
<dbReference type="Pfam" id="PF00486">
    <property type="entry name" value="Trans_reg_C"/>
    <property type="match status" value="1"/>
</dbReference>
<dbReference type="Proteomes" id="UP001152518">
    <property type="component" value="Unassembled WGS sequence"/>
</dbReference>
<evidence type="ECO:0000256" key="6">
    <source>
        <dbReference type="ARBA" id="ARBA00023125"/>
    </source>
</evidence>
<dbReference type="GO" id="GO:0005829">
    <property type="term" value="C:cytosol"/>
    <property type="evidence" value="ECO:0007669"/>
    <property type="project" value="TreeGrafter"/>
</dbReference>
<dbReference type="EMBL" id="SUNE01000003">
    <property type="protein sequence ID" value="MDG5899408.1"/>
    <property type="molecule type" value="Genomic_DNA"/>
</dbReference>
<dbReference type="GO" id="GO:0000156">
    <property type="term" value="F:phosphorelay response regulator activity"/>
    <property type="evidence" value="ECO:0007669"/>
    <property type="project" value="TreeGrafter"/>
</dbReference>
<dbReference type="PROSITE" id="PS50110">
    <property type="entry name" value="RESPONSE_REGULATORY"/>
    <property type="match status" value="1"/>
</dbReference>
<reference evidence="14" key="4">
    <citation type="submission" date="2023-05" db="EMBL/GenBank/DDBJ databases">
        <title>Colonisation of extended spectrum b-lactamase- and carbapenemase-producing bacteria on hospital surfaces from low- and middle-income countries.</title>
        <authorList>
            <person name="Nieto-Rosado M."/>
            <person name="Sands K."/>
            <person name="Iregbu K."/>
            <person name="Zahra R."/>
            <person name="Mazarati J.B."/>
            <person name="Mehtar S."/>
            <person name="Barnards-Group B."/>
            <person name="Walsh T.R."/>
        </authorList>
    </citation>
    <scope>NUCLEOTIDE SEQUENCE</scope>
    <source>
        <strain evidence="14">PP-E493</strain>
    </source>
</reference>
<feature type="DNA-binding region" description="OmpR/PhoB-type" evidence="9">
    <location>
        <begin position="124"/>
        <end position="217"/>
    </location>
</feature>
<dbReference type="GeneID" id="75188623"/>
<keyword evidence="6 9" id="KW-0238">DNA-binding</keyword>
<dbReference type="Proteomes" id="UP001187859">
    <property type="component" value="Unassembled WGS sequence"/>
</dbReference>
<evidence type="ECO:0000313" key="16">
    <source>
        <dbReference type="Proteomes" id="UP001187859"/>
    </source>
</evidence>
<dbReference type="SMART" id="SM00862">
    <property type="entry name" value="Trans_reg_C"/>
    <property type="match status" value="1"/>
</dbReference>
<dbReference type="InterPro" id="IPR001789">
    <property type="entry name" value="Sig_transdc_resp-reg_receiver"/>
</dbReference>
<evidence type="ECO:0000256" key="5">
    <source>
        <dbReference type="ARBA" id="ARBA00023015"/>
    </source>
</evidence>
<evidence type="ECO:0000256" key="2">
    <source>
        <dbReference type="ARBA" id="ARBA00022490"/>
    </source>
</evidence>
<reference evidence="12" key="2">
    <citation type="submission" date="2019-04" db="EMBL/GenBank/DDBJ databases">
        <authorList>
            <person name="Zou H."/>
        </authorList>
    </citation>
    <scope>NUCLEOTIDE SEQUENCE</scope>
    <source>
        <strain evidence="12">2015oxa</strain>
    </source>
</reference>
<dbReference type="Proteomes" id="UP001159075">
    <property type="component" value="Unassembled WGS sequence"/>
</dbReference>
<dbReference type="PANTHER" id="PTHR48111:SF35">
    <property type="entry name" value="TRANSCRIPTIONAL REGULATORY PROTEIN QSEB"/>
    <property type="match status" value="1"/>
</dbReference>
<accession>A0A073KPP3</accession>
<evidence type="ECO:0000256" key="9">
    <source>
        <dbReference type="PROSITE-ProRule" id="PRU01091"/>
    </source>
</evidence>
<dbReference type="InterPro" id="IPR011006">
    <property type="entry name" value="CheY-like_superfamily"/>
</dbReference>
<proteinExistence type="predicted"/>
<evidence type="ECO:0000256" key="7">
    <source>
        <dbReference type="ARBA" id="ARBA00023163"/>
    </source>
</evidence>
<dbReference type="AlphaFoldDB" id="A0A073KPP3"/>
<dbReference type="EMBL" id="JAOTLW010000003">
    <property type="protein sequence ID" value="MDI5830758.1"/>
    <property type="molecule type" value="Genomic_DNA"/>
</dbReference>
<evidence type="ECO:0000256" key="3">
    <source>
        <dbReference type="ARBA" id="ARBA00022553"/>
    </source>
</evidence>
<keyword evidence="15" id="KW-1185">Reference proteome</keyword>
<dbReference type="RefSeq" id="WP_037417965.1">
    <property type="nucleotide sequence ID" value="NZ_AP025014.1"/>
</dbReference>
<evidence type="ECO:0000256" key="4">
    <source>
        <dbReference type="ARBA" id="ARBA00023012"/>
    </source>
</evidence>
<evidence type="ECO:0000259" key="10">
    <source>
        <dbReference type="PROSITE" id="PS50110"/>
    </source>
</evidence>
<dbReference type="SUPFAM" id="SSF52172">
    <property type="entry name" value="CheY-like"/>
    <property type="match status" value="1"/>
</dbReference>
<evidence type="ECO:0000256" key="8">
    <source>
        <dbReference type="PROSITE-ProRule" id="PRU00169"/>
    </source>
</evidence>
<evidence type="ECO:0000313" key="15">
    <source>
        <dbReference type="Proteomes" id="UP001159075"/>
    </source>
</evidence>
<keyword evidence="3 8" id="KW-0597">Phosphoprotein</keyword>
<dbReference type="Gene3D" id="3.40.50.2300">
    <property type="match status" value="1"/>
</dbReference>
<dbReference type="GO" id="GO:0006355">
    <property type="term" value="P:regulation of DNA-templated transcription"/>
    <property type="evidence" value="ECO:0007669"/>
    <property type="project" value="InterPro"/>
</dbReference>
<dbReference type="CDD" id="cd17624">
    <property type="entry name" value="REC_OmpR_PmrA-like"/>
    <property type="match status" value="1"/>
</dbReference>
<dbReference type="Gene3D" id="1.10.10.10">
    <property type="entry name" value="Winged helix-like DNA-binding domain superfamily/Winged helix DNA-binding domain"/>
    <property type="match status" value="1"/>
</dbReference>
<comment type="subcellular location">
    <subcellularLocation>
        <location evidence="1">Cytoplasm</location>
    </subcellularLocation>
</comment>
<evidence type="ECO:0000313" key="13">
    <source>
        <dbReference type="EMBL" id="MDI5830758.1"/>
    </source>
</evidence>
<dbReference type="PANTHER" id="PTHR48111">
    <property type="entry name" value="REGULATOR OF RPOS"/>
    <property type="match status" value="1"/>
</dbReference>
<feature type="domain" description="OmpR/PhoB-type" evidence="11">
    <location>
        <begin position="124"/>
        <end position="217"/>
    </location>
</feature>
<dbReference type="OrthoDB" id="9802426at2"/>
<evidence type="ECO:0000259" key="11">
    <source>
        <dbReference type="PROSITE" id="PS51755"/>
    </source>
</evidence>
<feature type="modified residue" description="4-aspartylphosphate" evidence="8">
    <location>
        <position position="51"/>
    </location>
</feature>
<keyword evidence="2" id="KW-0963">Cytoplasm</keyword>
<keyword evidence="4" id="KW-0902">Two-component regulatory system</keyword>
<name>A0A073KPP3_9GAMM</name>
<keyword evidence="5" id="KW-0805">Transcription regulation</keyword>
<protein>
    <submittedName>
        <fullName evidence="14">Response regulator transcription factor</fullName>
    </submittedName>
</protein>
<reference evidence="12" key="1">
    <citation type="journal article" date="2019" name="Int J Environ Res Public Health">
        <title>Characterization of Chromosome-Mediated BlaOXA-894 in Shewanella xiamenensis Isolated from Pig Wastewater.</title>
        <authorList>
            <person name="Zou H."/>
            <person name="Zhou Z."/>
            <person name="Xia H."/>
            <person name="Zhao Q."/>
            <person name="Li X."/>
        </authorList>
    </citation>
    <scope>NUCLEOTIDE SEQUENCE</scope>
    <source>
        <strain evidence="12">2015oxa</strain>
    </source>
</reference>
<dbReference type="InterPro" id="IPR036388">
    <property type="entry name" value="WH-like_DNA-bd_sf"/>
</dbReference>
<dbReference type="SMART" id="SM00448">
    <property type="entry name" value="REC"/>
    <property type="match status" value="1"/>
</dbReference>
<dbReference type="Gene3D" id="6.10.250.690">
    <property type="match status" value="1"/>
</dbReference>
<keyword evidence="7" id="KW-0804">Transcription</keyword>
<dbReference type="PROSITE" id="PS51755">
    <property type="entry name" value="OMPR_PHOB"/>
    <property type="match status" value="1"/>
</dbReference>
<evidence type="ECO:0000256" key="1">
    <source>
        <dbReference type="ARBA" id="ARBA00004496"/>
    </source>
</evidence>
<dbReference type="InterPro" id="IPR001867">
    <property type="entry name" value="OmpR/PhoB-type_DNA-bd"/>
</dbReference>
<comment type="caution">
    <text evidence="14">The sequence shown here is derived from an EMBL/GenBank/DDBJ whole genome shotgun (WGS) entry which is preliminary data.</text>
</comment>